<evidence type="ECO:0000259" key="2">
    <source>
        <dbReference type="Pfam" id="PF22936"/>
    </source>
</evidence>
<keyword evidence="4" id="KW-1185">Reference proteome</keyword>
<feature type="region of interest" description="Disordered" evidence="1">
    <location>
        <begin position="39"/>
        <end position="76"/>
    </location>
</feature>
<dbReference type="EMBL" id="JAMSHJ010000001">
    <property type="protein sequence ID" value="KAI5445598.1"/>
    <property type="molecule type" value="Genomic_DNA"/>
</dbReference>
<organism evidence="3 4">
    <name type="scientific">Pisum sativum</name>
    <name type="common">Garden pea</name>
    <name type="synonym">Lathyrus oleraceus</name>
    <dbReference type="NCBI Taxonomy" id="3888"/>
    <lineage>
        <taxon>Eukaryota</taxon>
        <taxon>Viridiplantae</taxon>
        <taxon>Streptophyta</taxon>
        <taxon>Embryophyta</taxon>
        <taxon>Tracheophyta</taxon>
        <taxon>Spermatophyta</taxon>
        <taxon>Magnoliopsida</taxon>
        <taxon>eudicotyledons</taxon>
        <taxon>Gunneridae</taxon>
        <taxon>Pentapetalae</taxon>
        <taxon>rosids</taxon>
        <taxon>fabids</taxon>
        <taxon>Fabales</taxon>
        <taxon>Fabaceae</taxon>
        <taxon>Papilionoideae</taxon>
        <taxon>50 kb inversion clade</taxon>
        <taxon>NPAAA clade</taxon>
        <taxon>Hologalegina</taxon>
        <taxon>IRL clade</taxon>
        <taxon>Fabeae</taxon>
        <taxon>Lathyrus</taxon>
    </lineage>
</organism>
<sequence>MKLEEHQASLEAHEMRLKRRNSEREKVAEQALQIRFIKKFGKEKAKPRNNLANDKKSSKNSKNHSNSTKKVMGNNYSGEKVDMKEFTKLDESVKKVTRFVNGRHVTSSGKGNIVVVRKDGKRVTITGILYVPSMTSNLISIGQLLAKGYKTKLEENLMKVYNGEGKMIMKAPLADKKTFKMDAG</sequence>
<dbReference type="AlphaFoldDB" id="A0A9D5BKY4"/>
<proteinExistence type="predicted"/>
<feature type="region of interest" description="Disordered" evidence="1">
    <location>
        <begin position="1"/>
        <end position="26"/>
    </location>
</feature>
<comment type="caution">
    <text evidence="3">The sequence shown here is derived from an EMBL/GenBank/DDBJ whole genome shotgun (WGS) entry which is preliminary data.</text>
</comment>
<feature type="domain" description="Retrovirus-related Pol polyprotein from transposon TNT 1-94-like beta-barrel" evidence="2">
    <location>
        <begin position="85"/>
        <end position="149"/>
    </location>
</feature>
<accession>A0A9D5BKY4</accession>
<dbReference type="Pfam" id="PF22936">
    <property type="entry name" value="Pol_BBD"/>
    <property type="match status" value="1"/>
</dbReference>
<dbReference type="Proteomes" id="UP001058974">
    <property type="component" value="Chromosome 1"/>
</dbReference>
<evidence type="ECO:0000313" key="3">
    <source>
        <dbReference type="EMBL" id="KAI5445598.1"/>
    </source>
</evidence>
<evidence type="ECO:0000256" key="1">
    <source>
        <dbReference type="SAM" id="MobiDB-lite"/>
    </source>
</evidence>
<dbReference type="InterPro" id="IPR054722">
    <property type="entry name" value="PolX-like_BBD"/>
</dbReference>
<evidence type="ECO:0000313" key="4">
    <source>
        <dbReference type="Proteomes" id="UP001058974"/>
    </source>
</evidence>
<reference evidence="3 4" key="1">
    <citation type="journal article" date="2022" name="Nat. Genet.">
        <title>Improved pea reference genome and pan-genome highlight genomic features and evolutionary characteristics.</title>
        <authorList>
            <person name="Yang T."/>
            <person name="Liu R."/>
            <person name="Luo Y."/>
            <person name="Hu S."/>
            <person name="Wang D."/>
            <person name="Wang C."/>
            <person name="Pandey M.K."/>
            <person name="Ge S."/>
            <person name="Xu Q."/>
            <person name="Li N."/>
            <person name="Li G."/>
            <person name="Huang Y."/>
            <person name="Saxena R.K."/>
            <person name="Ji Y."/>
            <person name="Li M."/>
            <person name="Yan X."/>
            <person name="He Y."/>
            <person name="Liu Y."/>
            <person name="Wang X."/>
            <person name="Xiang C."/>
            <person name="Varshney R.K."/>
            <person name="Ding H."/>
            <person name="Gao S."/>
            <person name="Zong X."/>
        </authorList>
    </citation>
    <scope>NUCLEOTIDE SEQUENCE [LARGE SCALE GENOMIC DNA]</scope>
    <source>
        <strain evidence="3 4">cv. Zhongwan 6</strain>
    </source>
</reference>
<protein>
    <recommendedName>
        <fullName evidence="2">Retrovirus-related Pol polyprotein from transposon TNT 1-94-like beta-barrel domain-containing protein</fullName>
    </recommendedName>
</protein>
<name>A0A9D5BKY4_PEA</name>
<gene>
    <name evidence="3" type="ORF">KIW84_013716</name>
</gene>
<dbReference type="Gramene" id="Psat01G0371600-T1">
    <property type="protein sequence ID" value="KAI5445598.1"/>
    <property type="gene ID" value="KIW84_013716"/>
</dbReference>